<sequence>MTGKASQSNLPTLSDLRAILQTALPLGIGYIGTMLIGVTDTMMLGHSSPDALSAAGLALSISNIILVIGWGMVFPILVFVSRRCGRECPRSRIPSKIIRQNLWVCGILFVPSCVVLWNTTPILLLTGQDPLLARMAGEYMDYYLWSIFPETFARWHFQQFIVIRKNFPEKRTEKSGL</sequence>
<dbReference type="GO" id="GO:0042910">
    <property type="term" value="F:xenobiotic transmembrane transporter activity"/>
    <property type="evidence" value="ECO:0007669"/>
    <property type="project" value="InterPro"/>
</dbReference>
<dbReference type="GO" id="GO:0005886">
    <property type="term" value="C:plasma membrane"/>
    <property type="evidence" value="ECO:0007669"/>
    <property type="project" value="TreeGrafter"/>
</dbReference>
<dbReference type="InterPro" id="IPR050222">
    <property type="entry name" value="MATE_MdtK"/>
</dbReference>
<evidence type="ECO:0000313" key="3">
    <source>
        <dbReference type="EMBL" id="VFK18085.1"/>
    </source>
</evidence>
<protein>
    <submittedName>
        <fullName evidence="3">MatE protein</fullName>
    </submittedName>
</protein>
<evidence type="ECO:0000256" key="2">
    <source>
        <dbReference type="SAM" id="Phobius"/>
    </source>
</evidence>
<dbReference type="PANTHER" id="PTHR43298">
    <property type="entry name" value="MULTIDRUG RESISTANCE PROTEIN NORM-RELATED"/>
    <property type="match status" value="1"/>
</dbReference>
<keyword evidence="1" id="KW-0813">Transport</keyword>
<organism evidence="3">
    <name type="scientific">Candidatus Kentrum sp. LPFa</name>
    <dbReference type="NCBI Taxonomy" id="2126335"/>
    <lineage>
        <taxon>Bacteria</taxon>
        <taxon>Pseudomonadati</taxon>
        <taxon>Pseudomonadota</taxon>
        <taxon>Gammaproteobacteria</taxon>
        <taxon>Candidatus Kentrum</taxon>
    </lineage>
</organism>
<reference evidence="3" key="1">
    <citation type="submission" date="2019-02" db="EMBL/GenBank/DDBJ databases">
        <authorList>
            <person name="Gruber-Vodicka R. H."/>
            <person name="Seah K. B. B."/>
        </authorList>
    </citation>
    <scope>NUCLEOTIDE SEQUENCE</scope>
    <source>
        <strain evidence="3">BECK_S313</strain>
    </source>
</reference>
<feature type="transmembrane region" description="Helical" evidence="2">
    <location>
        <begin position="101"/>
        <end position="125"/>
    </location>
</feature>
<dbReference type="GO" id="GO:0015297">
    <property type="term" value="F:antiporter activity"/>
    <property type="evidence" value="ECO:0007669"/>
    <property type="project" value="InterPro"/>
</dbReference>
<dbReference type="PANTHER" id="PTHR43298:SF2">
    <property type="entry name" value="FMN_FAD EXPORTER YEEO-RELATED"/>
    <property type="match status" value="1"/>
</dbReference>
<evidence type="ECO:0000256" key="1">
    <source>
        <dbReference type="ARBA" id="ARBA00022448"/>
    </source>
</evidence>
<dbReference type="EMBL" id="CAADFK010000133">
    <property type="protein sequence ID" value="VFK18085.1"/>
    <property type="molecule type" value="Genomic_DNA"/>
</dbReference>
<keyword evidence="2" id="KW-1133">Transmembrane helix</keyword>
<dbReference type="InterPro" id="IPR002528">
    <property type="entry name" value="MATE_fam"/>
</dbReference>
<gene>
    <name evidence="3" type="ORF">BECKLPF1236B_GA0070989_11332</name>
</gene>
<accession>A0A450WM34</accession>
<name>A0A450WM34_9GAMM</name>
<keyword evidence="2" id="KW-0812">Transmembrane</keyword>
<feature type="transmembrane region" description="Helical" evidence="2">
    <location>
        <begin position="18"/>
        <end position="37"/>
    </location>
</feature>
<dbReference type="Pfam" id="PF01554">
    <property type="entry name" value="MatE"/>
    <property type="match status" value="1"/>
</dbReference>
<dbReference type="AlphaFoldDB" id="A0A450WM34"/>
<feature type="transmembrane region" description="Helical" evidence="2">
    <location>
        <begin position="57"/>
        <end position="80"/>
    </location>
</feature>
<keyword evidence="2" id="KW-0472">Membrane</keyword>
<proteinExistence type="predicted"/>